<dbReference type="AlphaFoldDB" id="A0A9D7SGR2"/>
<name>A0A9D7SGR2_9BACT</name>
<dbReference type="Proteomes" id="UP000886657">
    <property type="component" value="Unassembled WGS sequence"/>
</dbReference>
<sequence>MPLTAFNALPDSARLWLLALCSPIEEALLAPELEALMGRWHHKGVQYRGAWTLLENRIVAVAEPTLATEPSGCAIDGMLRGMRQLTERLGLALEDPQSVIVRRADGLQAIPRPDLEAHLGEGTLDATTPVLDLALLTLGDLRQGKLERPLAATWIGRKYKLQAPVSTEA</sequence>
<protein>
    <submittedName>
        <fullName evidence="1">Uncharacterized protein</fullName>
    </submittedName>
</protein>
<proteinExistence type="predicted"/>
<evidence type="ECO:0000313" key="2">
    <source>
        <dbReference type="Proteomes" id="UP000886657"/>
    </source>
</evidence>
<gene>
    <name evidence="1" type="ORF">IPP58_06680</name>
</gene>
<comment type="caution">
    <text evidence="1">The sequence shown here is derived from an EMBL/GenBank/DDBJ whole genome shotgun (WGS) entry which is preliminary data.</text>
</comment>
<accession>A0A9D7SGR2</accession>
<dbReference type="EMBL" id="JADKIO010000005">
    <property type="protein sequence ID" value="MBK9796167.1"/>
    <property type="molecule type" value="Genomic_DNA"/>
</dbReference>
<evidence type="ECO:0000313" key="1">
    <source>
        <dbReference type="EMBL" id="MBK9796167.1"/>
    </source>
</evidence>
<organism evidence="1 2">
    <name type="scientific">Candidatus Geothrix skivensis</name>
    <dbReference type="NCBI Taxonomy" id="2954439"/>
    <lineage>
        <taxon>Bacteria</taxon>
        <taxon>Pseudomonadati</taxon>
        <taxon>Acidobacteriota</taxon>
        <taxon>Holophagae</taxon>
        <taxon>Holophagales</taxon>
        <taxon>Holophagaceae</taxon>
        <taxon>Geothrix</taxon>
    </lineage>
</organism>
<reference evidence="1" key="1">
    <citation type="submission" date="2020-10" db="EMBL/GenBank/DDBJ databases">
        <title>Connecting structure to function with the recovery of over 1000 high-quality activated sludge metagenome-assembled genomes encoding full-length rRNA genes using long-read sequencing.</title>
        <authorList>
            <person name="Singleton C.M."/>
            <person name="Petriglieri F."/>
            <person name="Kristensen J.M."/>
            <person name="Kirkegaard R.H."/>
            <person name="Michaelsen T.Y."/>
            <person name="Andersen M.H."/>
            <person name="Karst S.M."/>
            <person name="Dueholm M.S."/>
            <person name="Nielsen P.H."/>
            <person name="Albertsen M."/>
        </authorList>
    </citation>
    <scope>NUCLEOTIDE SEQUENCE</scope>
    <source>
        <strain evidence="1">Skiv_18-Q3-R9-52_MAXAC.067</strain>
    </source>
</reference>